<feature type="domain" description="C2H2-type" evidence="13">
    <location>
        <begin position="149"/>
        <end position="176"/>
    </location>
</feature>
<keyword evidence="6" id="KW-0862">Zinc</keyword>
<name>A0AAV2BYK7_9ARAC</name>
<dbReference type="FunFam" id="3.30.160.60:FF:000512">
    <property type="entry name" value="zinc finger protein 197 isoform X1"/>
    <property type="match status" value="1"/>
</dbReference>
<dbReference type="GO" id="GO:0000785">
    <property type="term" value="C:chromatin"/>
    <property type="evidence" value="ECO:0007669"/>
    <property type="project" value="TreeGrafter"/>
</dbReference>
<gene>
    <name evidence="14" type="ORF">LARSCL_LOCUS22477</name>
</gene>
<evidence type="ECO:0000256" key="8">
    <source>
        <dbReference type="ARBA" id="ARBA00023125"/>
    </source>
</evidence>
<keyword evidence="9" id="KW-0804">Transcription</keyword>
<keyword evidence="8" id="KW-0238">DNA-binding</keyword>
<evidence type="ECO:0000256" key="2">
    <source>
        <dbReference type="ARBA" id="ARBA00006991"/>
    </source>
</evidence>
<evidence type="ECO:0000256" key="5">
    <source>
        <dbReference type="ARBA" id="ARBA00022771"/>
    </source>
</evidence>
<keyword evidence="7" id="KW-0805">Transcription regulation</keyword>
<keyword evidence="5 11" id="KW-0863">Zinc-finger</keyword>
<feature type="domain" description="C2H2-type" evidence="13">
    <location>
        <begin position="205"/>
        <end position="232"/>
    </location>
</feature>
<dbReference type="InterPro" id="IPR036236">
    <property type="entry name" value="Znf_C2H2_sf"/>
</dbReference>
<comment type="caution">
    <text evidence="14">The sequence shown here is derived from an EMBL/GenBank/DDBJ whole genome shotgun (WGS) entry which is preliminary data.</text>
</comment>
<dbReference type="GO" id="GO:0008270">
    <property type="term" value="F:zinc ion binding"/>
    <property type="evidence" value="ECO:0007669"/>
    <property type="project" value="UniProtKB-KW"/>
</dbReference>
<keyword evidence="15" id="KW-1185">Reference proteome</keyword>
<sequence>MGRYLCHRCNTIVNYGEDDHPCFSYNNDHAVYTIPQQEYASEMSTSKKHAENSIEDRNICETAEQTRNTSPALTSAHSAFSIENKDNMLSRDVADRPSSPVTPFNAPTRKGEMDANEKQPLELKKDAGAEAGPSAVHPHSLRPGGKKKYVCNVCRKQFKKKSRLVNHYRIHTGEKPFVCGSCGKEFADKANLNRHGRTHTGEKPFACDTCGRDFRQKIDLERHLRIHTGEKPFICDTCGKEFTQKGNLTQHVRTHTSERPYVCDICGKSFAEERYLKKHVVTHNGGGRYTCSVCGETFGSNEDRNRHFQQKHQ</sequence>
<evidence type="ECO:0000256" key="7">
    <source>
        <dbReference type="ARBA" id="ARBA00023015"/>
    </source>
</evidence>
<dbReference type="GO" id="GO:0000978">
    <property type="term" value="F:RNA polymerase II cis-regulatory region sequence-specific DNA binding"/>
    <property type="evidence" value="ECO:0007669"/>
    <property type="project" value="TreeGrafter"/>
</dbReference>
<accession>A0AAV2BYK7</accession>
<keyword evidence="3" id="KW-0479">Metal-binding</keyword>
<evidence type="ECO:0000256" key="6">
    <source>
        <dbReference type="ARBA" id="ARBA00022833"/>
    </source>
</evidence>
<evidence type="ECO:0000256" key="9">
    <source>
        <dbReference type="ARBA" id="ARBA00023163"/>
    </source>
</evidence>
<dbReference type="PANTHER" id="PTHR14003:SF23">
    <property type="entry name" value="ZINC FINGER PROTEIN 143"/>
    <property type="match status" value="1"/>
</dbReference>
<evidence type="ECO:0000256" key="3">
    <source>
        <dbReference type="ARBA" id="ARBA00022723"/>
    </source>
</evidence>
<dbReference type="FunFam" id="3.30.160.60:FF:000508">
    <property type="entry name" value="Myeloid zinc finger 1"/>
    <property type="match status" value="1"/>
</dbReference>
<protein>
    <recommendedName>
        <fullName evidence="13">C2H2-type domain-containing protein</fullName>
    </recommendedName>
</protein>
<dbReference type="Proteomes" id="UP001497382">
    <property type="component" value="Unassembled WGS sequence"/>
</dbReference>
<reference evidence="14 15" key="1">
    <citation type="submission" date="2024-04" db="EMBL/GenBank/DDBJ databases">
        <authorList>
            <person name="Rising A."/>
            <person name="Reimegard J."/>
            <person name="Sonavane S."/>
            <person name="Akerstrom W."/>
            <person name="Nylinder S."/>
            <person name="Hedman E."/>
            <person name="Kallberg Y."/>
        </authorList>
    </citation>
    <scope>NUCLEOTIDE SEQUENCE [LARGE SCALE GENOMIC DNA]</scope>
</reference>
<dbReference type="GO" id="GO:0005667">
    <property type="term" value="C:transcription regulator complex"/>
    <property type="evidence" value="ECO:0007669"/>
    <property type="project" value="TreeGrafter"/>
</dbReference>
<dbReference type="PANTHER" id="PTHR14003">
    <property type="entry name" value="TRANSCRIPTIONAL REPRESSOR PROTEIN YY"/>
    <property type="match status" value="1"/>
</dbReference>
<dbReference type="AlphaFoldDB" id="A0AAV2BYK7"/>
<evidence type="ECO:0000259" key="13">
    <source>
        <dbReference type="PROSITE" id="PS50157"/>
    </source>
</evidence>
<comment type="similarity">
    <text evidence="2">Belongs to the krueppel C2H2-type zinc-finger protein family.</text>
</comment>
<dbReference type="GO" id="GO:0042802">
    <property type="term" value="F:identical protein binding"/>
    <property type="evidence" value="ECO:0007669"/>
    <property type="project" value="UniProtKB-ARBA"/>
</dbReference>
<dbReference type="FunFam" id="3.30.160.60:FF:000634">
    <property type="entry name" value="Zinc finger X-chromosomal protein"/>
    <property type="match status" value="1"/>
</dbReference>
<dbReference type="InterPro" id="IPR013087">
    <property type="entry name" value="Znf_C2H2_type"/>
</dbReference>
<proteinExistence type="inferred from homology"/>
<dbReference type="Gene3D" id="3.30.160.60">
    <property type="entry name" value="Classic Zinc Finger"/>
    <property type="match status" value="5"/>
</dbReference>
<evidence type="ECO:0000256" key="10">
    <source>
        <dbReference type="ARBA" id="ARBA00023242"/>
    </source>
</evidence>
<comment type="subcellular location">
    <subcellularLocation>
        <location evidence="1">Nucleus</location>
    </subcellularLocation>
</comment>
<dbReference type="PROSITE" id="PS50157">
    <property type="entry name" value="ZINC_FINGER_C2H2_2"/>
    <property type="match status" value="6"/>
</dbReference>
<dbReference type="SUPFAM" id="SSF57667">
    <property type="entry name" value="beta-beta-alpha zinc fingers"/>
    <property type="match status" value="3"/>
</dbReference>
<feature type="domain" description="C2H2-type" evidence="13">
    <location>
        <begin position="261"/>
        <end position="288"/>
    </location>
</feature>
<feature type="domain" description="C2H2-type" evidence="13">
    <location>
        <begin position="233"/>
        <end position="260"/>
    </location>
</feature>
<keyword evidence="10" id="KW-0539">Nucleus</keyword>
<evidence type="ECO:0000256" key="11">
    <source>
        <dbReference type="PROSITE-ProRule" id="PRU00042"/>
    </source>
</evidence>
<dbReference type="GO" id="GO:0000981">
    <property type="term" value="F:DNA-binding transcription factor activity, RNA polymerase II-specific"/>
    <property type="evidence" value="ECO:0007669"/>
    <property type="project" value="TreeGrafter"/>
</dbReference>
<evidence type="ECO:0000313" key="15">
    <source>
        <dbReference type="Proteomes" id="UP001497382"/>
    </source>
</evidence>
<dbReference type="FunFam" id="3.30.160.60:FF:002343">
    <property type="entry name" value="Zinc finger protein 33A"/>
    <property type="match status" value="2"/>
</dbReference>
<feature type="domain" description="C2H2-type" evidence="13">
    <location>
        <begin position="177"/>
        <end position="204"/>
    </location>
</feature>
<dbReference type="PROSITE" id="PS00028">
    <property type="entry name" value="ZINC_FINGER_C2H2_1"/>
    <property type="match status" value="6"/>
</dbReference>
<keyword evidence="4" id="KW-0677">Repeat</keyword>
<feature type="region of interest" description="Disordered" evidence="12">
    <location>
        <begin position="89"/>
        <end position="116"/>
    </location>
</feature>
<evidence type="ECO:0000256" key="4">
    <source>
        <dbReference type="ARBA" id="ARBA00022737"/>
    </source>
</evidence>
<evidence type="ECO:0000313" key="14">
    <source>
        <dbReference type="EMBL" id="CAL1301373.1"/>
    </source>
</evidence>
<dbReference type="GO" id="GO:0031519">
    <property type="term" value="C:PcG protein complex"/>
    <property type="evidence" value="ECO:0007669"/>
    <property type="project" value="TreeGrafter"/>
</dbReference>
<organism evidence="14 15">
    <name type="scientific">Larinioides sclopetarius</name>
    <dbReference type="NCBI Taxonomy" id="280406"/>
    <lineage>
        <taxon>Eukaryota</taxon>
        <taxon>Metazoa</taxon>
        <taxon>Ecdysozoa</taxon>
        <taxon>Arthropoda</taxon>
        <taxon>Chelicerata</taxon>
        <taxon>Arachnida</taxon>
        <taxon>Araneae</taxon>
        <taxon>Araneomorphae</taxon>
        <taxon>Entelegynae</taxon>
        <taxon>Araneoidea</taxon>
        <taxon>Araneidae</taxon>
        <taxon>Larinioides</taxon>
    </lineage>
</organism>
<dbReference type="SMART" id="SM00355">
    <property type="entry name" value="ZnF_C2H2"/>
    <property type="match status" value="6"/>
</dbReference>
<feature type="domain" description="C2H2-type" evidence="13">
    <location>
        <begin position="289"/>
        <end position="313"/>
    </location>
</feature>
<dbReference type="EMBL" id="CAXIEN010000670">
    <property type="protein sequence ID" value="CAL1301373.1"/>
    <property type="molecule type" value="Genomic_DNA"/>
</dbReference>
<dbReference type="Pfam" id="PF00096">
    <property type="entry name" value="zf-C2H2"/>
    <property type="match status" value="6"/>
</dbReference>
<evidence type="ECO:0000256" key="12">
    <source>
        <dbReference type="SAM" id="MobiDB-lite"/>
    </source>
</evidence>
<evidence type="ECO:0000256" key="1">
    <source>
        <dbReference type="ARBA" id="ARBA00004123"/>
    </source>
</evidence>